<feature type="non-terminal residue" evidence="2">
    <location>
        <position position="77"/>
    </location>
</feature>
<organism evidence="2">
    <name type="scientific">marine metagenome</name>
    <dbReference type="NCBI Taxonomy" id="408172"/>
    <lineage>
        <taxon>unclassified sequences</taxon>
        <taxon>metagenomes</taxon>
        <taxon>ecological metagenomes</taxon>
    </lineage>
</organism>
<reference evidence="2" key="1">
    <citation type="submission" date="2018-05" db="EMBL/GenBank/DDBJ databases">
        <authorList>
            <person name="Lanie J.A."/>
            <person name="Ng W.-L."/>
            <person name="Kazmierczak K.M."/>
            <person name="Andrzejewski T.M."/>
            <person name="Davidsen T.M."/>
            <person name="Wayne K.J."/>
            <person name="Tettelin H."/>
            <person name="Glass J.I."/>
            <person name="Rusch D."/>
            <person name="Podicherti R."/>
            <person name="Tsui H.-C.T."/>
            <person name="Winkler M.E."/>
        </authorList>
    </citation>
    <scope>NUCLEOTIDE SEQUENCE</scope>
</reference>
<keyword evidence="1" id="KW-1133">Transmembrane helix</keyword>
<feature type="transmembrane region" description="Helical" evidence="1">
    <location>
        <begin position="34"/>
        <end position="59"/>
    </location>
</feature>
<name>A0A382Q420_9ZZZZ</name>
<protein>
    <submittedName>
        <fullName evidence="2">Uncharacterized protein</fullName>
    </submittedName>
</protein>
<accession>A0A382Q420</accession>
<keyword evidence="1" id="KW-0472">Membrane</keyword>
<gene>
    <name evidence="2" type="ORF">METZ01_LOCUS333153</name>
</gene>
<sequence length="77" mass="8436">VEHTQLTIVLGAFLFAALVKGVTGLGFSTTALPFLVYALGIKEALPLLIIPSITSNLIVMRDVGEFRPTASRFRWLY</sequence>
<dbReference type="AlphaFoldDB" id="A0A382Q420"/>
<evidence type="ECO:0000256" key="1">
    <source>
        <dbReference type="SAM" id="Phobius"/>
    </source>
</evidence>
<keyword evidence="1" id="KW-0812">Transmembrane</keyword>
<evidence type="ECO:0000313" key="2">
    <source>
        <dbReference type="EMBL" id="SVC80299.1"/>
    </source>
</evidence>
<proteinExistence type="predicted"/>
<dbReference type="EMBL" id="UINC01111812">
    <property type="protein sequence ID" value="SVC80299.1"/>
    <property type="molecule type" value="Genomic_DNA"/>
</dbReference>
<feature type="non-terminal residue" evidence="2">
    <location>
        <position position="1"/>
    </location>
</feature>